<dbReference type="AlphaFoldDB" id="A0AAV7I7I7"/>
<keyword evidence="3" id="KW-1185">Reference proteome</keyword>
<dbReference type="Proteomes" id="UP000826195">
    <property type="component" value="Unassembled WGS sequence"/>
</dbReference>
<comment type="caution">
    <text evidence="2">The sequence shown here is derived from an EMBL/GenBank/DDBJ whole genome shotgun (WGS) entry which is preliminary data.</text>
</comment>
<evidence type="ECO:0000313" key="2">
    <source>
        <dbReference type="EMBL" id="KAH0546036.1"/>
    </source>
</evidence>
<proteinExistence type="predicted"/>
<evidence type="ECO:0000313" key="3">
    <source>
        <dbReference type="Proteomes" id="UP000826195"/>
    </source>
</evidence>
<evidence type="ECO:0000256" key="1">
    <source>
        <dbReference type="SAM" id="MobiDB-lite"/>
    </source>
</evidence>
<feature type="region of interest" description="Disordered" evidence="1">
    <location>
        <begin position="12"/>
        <end position="31"/>
    </location>
</feature>
<organism evidence="2 3">
    <name type="scientific">Cotesia glomerata</name>
    <name type="common">Lepidopteran parasitic wasp</name>
    <name type="synonym">Apanteles glomeratus</name>
    <dbReference type="NCBI Taxonomy" id="32391"/>
    <lineage>
        <taxon>Eukaryota</taxon>
        <taxon>Metazoa</taxon>
        <taxon>Ecdysozoa</taxon>
        <taxon>Arthropoda</taxon>
        <taxon>Hexapoda</taxon>
        <taxon>Insecta</taxon>
        <taxon>Pterygota</taxon>
        <taxon>Neoptera</taxon>
        <taxon>Endopterygota</taxon>
        <taxon>Hymenoptera</taxon>
        <taxon>Apocrita</taxon>
        <taxon>Ichneumonoidea</taxon>
        <taxon>Braconidae</taxon>
        <taxon>Microgastrinae</taxon>
        <taxon>Cotesia</taxon>
    </lineage>
</organism>
<name>A0AAV7I7I7_COTGL</name>
<reference evidence="2 3" key="1">
    <citation type="journal article" date="2021" name="J. Hered.">
        <title>A chromosome-level genome assembly of the parasitoid wasp, Cotesia glomerata (Hymenoptera: Braconidae).</title>
        <authorList>
            <person name="Pinto B.J."/>
            <person name="Weis J.J."/>
            <person name="Gamble T."/>
            <person name="Ode P.J."/>
            <person name="Paul R."/>
            <person name="Zaspel J.M."/>
        </authorList>
    </citation>
    <scope>NUCLEOTIDE SEQUENCE [LARGE SCALE GENOMIC DNA]</scope>
    <source>
        <strain evidence="2">CgM1</strain>
    </source>
</reference>
<dbReference type="EMBL" id="JAHXZJ010002237">
    <property type="protein sequence ID" value="KAH0546036.1"/>
    <property type="molecule type" value="Genomic_DNA"/>
</dbReference>
<protein>
    <submittedName>
        <fullName evidence="2">Uncharacterized protein</fullName>
    </submittedName>
</protein>
<accession>A0AAV7I7I7</accession>
<gene>
    <name evidence="2" type="ORF">KQX54_006004</name>
</gene>
<sequence length="150" mass="17710">MFEAGLERLENARIPNAPGEDNNFPGGNRWEEERGMKDKREYLDRLRGLRMMPLESFVVVDDARLPRCQYADGIIPLKEKLEPWWETPHLYAVNLSRRLLCRGLKMNKQKEYIGRMDRLVNRHWILAKITKNVDAKLLMLRDTSICLDRA</sequence>